<feature type="transmembrane region" description="Helical" evidence="7">
    <location>
        <begin position="497"/>
        <end position="514"/>
    </location>
</feature>
<evidence type="ECO:0000313" key="10">
    <source>
        <dbReference type="Proteomes" id="UP000001219"/>
    </source>
</evidence>
<feature type="transmembrane region" description="Helical" evidence="7">
    <location>
        <begin position="136"/>
        <end position="160"/>
    </location>
</feature>
<evidence type="ECO:0000256" key="7">
    <source>
        <dbReference type="SAM" id="Phobius"/>
    </source>
</evidence>
<dbReference type="InterPro" id="IPR051679">
    <property type="entry name" value="DASS-Related_Transporters"/>
</dbReference>
<dbReference type="KEGG" id="gbr:Gbro_1537"/>
<evidence type="ECO:0000313" key="9">
    <source>
        <dbReference type="EMBL" id="ACY20812.1"/>
    </source>
</evidence>
<keyword evidence="10" id="KW-1185">Reference proteome</keyword>
<keyword evidence="6 7" id="KW-0472">Membrane</keyword>
<evidence type="ECO:0000256" key="2">
    <source>
        <dbReference type="ARBA" id="ARBA00022448"/>
    </source>
</evidence>
<keyword evidence="2" id="KW-0813">Transport</keyword>
<dbReference type="HOGENOM" id="CLU_005170_6_1_11"/>
<evidence type="ECO:0000256" key="1">
    <source>
        <dbReference type="ARBA" id="ARBA00004141"/>
    </source>
</evidence>
<evidence type="ECO:0000256" key="4">
    <source>
        <dbReference type="ARBA" id="ARBA00022737"/>
    </source>
</evidence>
<keyword evidence="3 7" id="KW-0812">Transmembrane</keyword>
<dbReference type="Pfam" id="PF03600">
    <property type="entry name" value="CitMHS"/>
    <property type="match status" value="1"/>
</dbReference>
<dbReference type="GO" id="GO:0005886">
    <property type="term" value="C:plasma membrane"/>
    <property type="evidence" value="ECO:0007669"/>
    <property type="project" value="TreeGrafter"/>
</dbReference>
<comment type="subcellular location">
    <subcellularLocation>
        <location evidence="1">Membrane</location>
        <topology evidence="1">Multi-pass membrane protein</topology>
    </subcellularLocation>
</comment>
<dbReference type="InterPro" id="IPR004680">
    <property type="entry name" value="Cit_transptr-like_dom"/>
</dbReference>
<dbReference type="eggNOG" id="COG0471">
    <property type="taxonomic scope" value="Bacteria"/>
</dbReference>
<gene>
    <name evidence="9" type="ordered locus">Gbro_1537</name>
</gene>
<dbReference type="AlphaFoldDB" id="D0L727"/>
<feature type="transmembrane region" description="Helical" evidence="7">
    <location>
        <begin position="6"/>
        <end position="39"/>
    </location>
</feature>
<protein>
    <submittedName>
        <fullName evidence="9">Citrate transporter</fullName>
    </submittedName>
</protein>
<dbReference type="GO" id="GO:0008324">
    <property type="term" value="F:monoatomic cation transmembrane transporter activity"/>
    <property type="evidence" value="ECO:0007669"/>
    <property type="project" value="InterPro"/>
</dbReference>
<feature type="domain" description="RCK C-terminal" evidence="8">
    <location>
        <begin position="310"/>
        <end position="392"/>
    </location>
</feature>
<keyword evidence="5 7" id="KW-1133">Transmembrane helix</keyword>
<dbReference type="Proteomes" id="UP000001219">
    <property type="component" value="Chromosome"/>
</dbReference>
<reference evidence="9 10" key="2">
    <citation type="journal article" date="2010" name="Stand. Genomic Sci.">
        <title>Complete genome sequence of Gordonia bronchialis type strain (3410).</title>
        <authorList>
            <person name="Ivanova N."/>
            <person name="Sikorski J."/>
            <person name="Jando M."/>
            <person name="Lapidus A."/>
            <person name="Nolan M."/>
            <person name="Lucas S."/>
            <person name="Del Rio T.G."/>
            <person name="Tice H."/>
            <person name="Copeland A."/>
            <person name="Cheng J.F."/>
            <person name="Chen F."/>
            <person name="Bruce D."/>
            <person name="Goodwin L."/>
            <person name="Pitluck S."/>
            <person name="Mavromatis K."/>
            <person name="Ovchinnikova G."/>
            <person name="Pati A."/>
            <person name="Chen A."/>
            <person name="Palaniappan K."/>
            <person name="Land M."/>
            <person name="Hauser L."/>
            <person name="Chang Y.J."/>
            <person name="Jeffries C.D."/>
            <person name="Chain P."/>
            <person name="Saunders E."/>
            <person name="Han C."/>
            <person name="Detter J.C."/>
            <person name="Brettin T."/>
            <person name="Rohde M."/>
            <person name="Goker M."/>
            <person name="Bristow J."/>
            <person name="Eisen J.A."/>
            <person name="Markowitz V."/>
            <person name="Hugenholtz P."/>
            <person name="Klenk H.P."/>
            <person name="Kyrpides N.C."/>
        </authorList>
    </citation>
    <scope>NUCLEOTIDE SEQUENCE [LARGE SCALE GENOMIC DNA]</scope>
    <source>
        <strain evidence="10">ATCC 25592 / DSM 43247 / BCRC 13721 / JCM 3198 / KCTC 3076 / NBRC 16047 / NCTC 10667</strain>
    </source>
</reference>
<dbReference type="PANTHER" id="PTHR43652:SF2">
    <property type="entry name" value="BASIC AMINO ACID ANTIPORTER YFCC-RELATED"/>
    <property type="match status" value="1"/>
</dbReference>
<evidence type="ECO:0000256" key="3">
    <source>
        <dbReference type="ARBA" id="ARBA00022692"/>
    </source>
</evidence>
<accession>D0L727</accession>
<dbReference type="EMBL" id="CP001802">
    <property type="protein sequence ID" value="ACY20812.1"/>
    <property type="molecule type" value="Genomic_DNA"/>
</dbReference>
<feature type="transmembrane region" description="Helical" evidence="7">
    <location>
        <begin position="94"/>
        <end position="124"/>
    </location>
</feature>
<dbReference type="STRING" id="526226.Gbro_1537"/>
<dbReference type="OrthoDB" id="9809303at2"/>
<feature type="transmembrane region" description="Helical" evidence="7">
    <location>
        <begin position="458"/>
        <end position="477"/>
    </location>
</feature>
<dbReference type="RefSeq" id="WP_012833380.1">
    <property type="nucleotide sequence ID" value="NC_013441.1"/>
</dbReference>
<keyword evidence="4" id="KW-0677">Repeat</keyword>
<organism evidence="9 10">
    <name type="scientific">Gordonia bronchialis (strain ATCC 25592 / DSM 43247 / BCRC 13721 / JCM 3198 / KCTC 3076 / NBRC 16047 / NCTC 10667)</name>
    <name type="common">Rhodococcus bronchialis</name>
    <dbReference type="NCBI Taxonomy" id="526226"/>
    <lineage>
        <taxon>Bacteria</taxon>
        <taxon>Bacillati</taxon>
        <taxon>Actinomycetota</taxon>
        <taxon>Actinomycetes</taxon>
        <taxon>Mycobacteriales</taxon>
        <taxon>Gordoniaceae</taxon>
        <taxon>Gordonia</taxon>
    </lineage>
</organism>
<dbReference type="Gene3D" id="3.30.70.1450">
    <property type="entry name" value="Regulator of K+ conductance, C-terminal domain"/>
    <property type="match status" value="2"/>
</dbReference>
<dbReference type="InterPro" id="IPR036721">
    <property type="entry name" value="RCK_C_sf"/>
</dbReference>
<feature type="transmembrane region" description="Helical" evidence="7">
    <location>
        <begin position="51"/>
        <end position="74"/>
    </location>
</feature>
<dbReference type="PANTHER" id="PTHR43652">
    <property type="entry name" value="BASIC AMINO ACID ANTIPORTER YFCC-RELATED"/>
    <property type="match status" value="1"/>
</dbReference>
<dbReference type="PROSITE" id="PS51202">
    <property type="entry name" value="RCK_C"/>
    <property type="match status" value="2"/>
</dbReference>
<feature type="domain" description="RCK C-terminal" evidence="8">
    <location>
        <begin position="217"/>
        <end position="300"/>
    </location>
</feature>
<dbReference type="GO" id="GO:0006813">
    <property type="term" value="P:potassium ion transport"/>
    <property type="evidence" value="ECO:0007669"/>
    <property type="project" value="InterPro"/>
</dbReference>
<sequence>MSDAVTSLVILGVTLVLFIWNRLPVGVVAVGSALALYFCGLIDVDAMTSGLGASVIVFIAALFVVSEGLEASGITGWIGRVMSRAAGTSRARAVAAIMLLAALLSALITVNGAAAALVPVTVAIARHAGILPSRVLIPLAFSASAGALLTLSGSPVNVIIDEAAEENTGTGFGYFEFALLGVPLLAATILVTVTLGDRLLPHRESPTLPTDFSNYLGTVVDLYGLDRRIYRLHVDTDSSAIGHSAETIAAHGRDEVALVGIERTGDTRLVDDDAPLAADDVMVVSGPGAAVESVARDHGLTMEDVAGRRGTHGRLIGRDTGISEVVIPPRSPWIGERAFPGMVRPDDDLLVLSIRRRNKEIGPRAVDLTEGDTLLVHGPWKAIDALADDRRVLVVESAEQVRRQTAGLSRTAPRAAVIVVAMIVLLATGLVPPVVAGLLGALAIVVTRVLTSEHAYRAISWPTLVLIAALIPMSTAISDSGGADLIAEPIVDLVSGHSPHILLITLFVLTAALGQFISNAATVLIVIPIALAAAADVSVDGRPVLMLVCVAGAASLLTPIATPANMIVMNPGGYRFGDYWRLGAVLMACWAVIAVVLIPLIWPL</sequence>
<dbReference type="InterPro" id="IPR006037">
    <property type="entry name" value="RCK_C"/>
</dbReference>
<evidence type="ECO:0000259" key="8">
    <source>
        <dbReference type="PROSITE" id="PS51202"/>
    </source>
</evidence>
<name>D0L727_GORB4</name>
<feature type="transmembrane region" description="Helical" evidence="7">
    <location>
        <begin position="545"/>
        <end position="567"/>
    </location>
</feature>
<evidence type="ECO:0000256" key="6">
    <source>
        <dbReference type="ARBA" id="ARBA00023136"/>
    </source>
</evidence>
<feature type="transmembrane region" description="Helical" evidence="7">
    <location>
        <begin position="172"/>
        <end position="195"/>
    </location>
</feature>
<dbReference type="SUPFAM" id="SSF116726">
    <property type="entry name" value="TrkA C-terminal domain-like"/>
    <property type="match status" value="2"/>
</dbReference>
<proteinExistence type="predicted"/>
<feature type="transmembrane region" description="Helical" evidence="7">
    <location>
        <begin position="411"/>
        <end position="428"/>
    </location>
</feature>
<reference evidence="10" key="1">
    <citation type="submission" date="2009-10" db="EMBL/GenBank/DDBJ databases">
        <title>The complete chromosome of Gordonia bronchialis DSM 43247.</title>
        <authorList>
            <consortium name="US DOE Joint Genome Institute (JGI-PGF)"/>
            <person name="Lucas S."/>
            <person name="Copeland A."/>
            <person name="Lapidus A."/>
            <person name="Glavina del Rio T."/>
            <person name="Dalin E."/>
            <person name="Tice H."/>
            <person name="Bruce D."/>
            <person name="Goodwin L."/>
            <person name="Pitluck S."/>
            <person name="Kyrpides N."/>
            <person name="Mavromatis K."/>
            <person name="Ivanova N."/>
            <person name="Ovchinnikova G."/>
            <person name="Saunders E."/>
            <person name="Brettin T."/>
            <person name="Detter J.C."/>
            <person name="Han C."/>
            <person name="Larimer F."/>
            <person name="Land M."/>
            <person name="Hauser L."/>
            <person name="Markowitz V."/>
            <person name="Cheng J.-F."/>
            <person name="Hugenholtz P."/>
            <person name="Woyke T."/>
            <person name="Wu D."/>
            <person name="Jando M."/>
            <person name="Schneider S."/>
            <person name="Goeker M."/>
            <person name="Klenk H.-P."/>
            <person name="Eisen J.A."/>
        </authorList>
    </citation>
    <scope>NUCLEOTIDE SEQUENCE [LARGE SCALE GENOMIC DNA]</scope>
    <source>
        <strain evidence="10">ATCC 25592 / DSM 43247 / BCRC 13721 / JCM 3198 / KCTC 3076 / NBRC 16047 / NCTC 10667</strain>
    </source>
</reference>
<feature type="transmembrane region" description="Helical" evidence="7">
    <location>
        <begin position="579"/>
        <end position="602"/>
    </location>
</feature>
<evidence type="ECO:0000256" key="5">
    <source>
        <dbReference type="ARBA" id="ARBA00022989"/>
    </source>
</evidence>